<accession>A0A8R1UL35</accession>
<gene>
    <name evidence="1" type="primary">WBGene00273302</name>
</gene>
<proteinExistence type="predicted"/>
<evidence type="ECO:0000313" key="2">
    <source>
        <dbReference type="Proteomes" id="UP000005239"/>
    </source>
</evidence>
<evidence type="ECO:0000313" key="1">
    <source>
        <dbReference type="EnsemblMetazoa" id="PPA34933.1"/>
    </source>
</evidence>
<dbReference type="AlphaFoldDB" id="A0A2A6C7J5"/>
<organism evidence="1 2">
    <name type="scientific">Pristionchus pacificus</name>
    <name type="common">Parasitic nematode worm</name>
    <dbReference type="NCBI Taxonomy" id="54126"/>
    <lineage>
        <taxon>Eukaryota</taxon>
        <taxon>Metazoa</taxon>
        <taxon>Ecdysozoa</taxon>
        <taxon>Nematoda</taxon>
        <taxon>Chromadorea</taxon>
        <taxon>Rhabditida</taxon>
        <taxon>Rhabditina</taxon>
        <taxon>Diplogasteromorpha</taxon>
        <taxon>Diplogasteroidea</taxon>
        <taxon>Neodiplogasteridae</taxon>
        <taxon>Pristionchus</taxon>
    </lineage>
</organism>
<reference evidence="2" key="1">
    <citation type="journal article" date="2008" name="Nat. Genet.">
        <title>The Pristionchus pacificus genome provides a unique perspective on nematode lifestyle and parasitism.</title>
        <authorList>
            <person name="Dieterich C."/>
            <person name="Clifton S.W."/>
            <person name="Schuster L.N."/>
            <person name="Chinwalla A."/>
            <person name="Delehaunty K."/>
            <person name="Dinkelacker I."/>
            <person name="Fulton L."/>
            <person name="Fulton R."/>
            <person name="Godfrey J."/>
            <person name="Minx P."/>
            <person name="Mitreva M."/>
            <person name="Roeseler W."/>
            <person name="Tian H."/>
            <person name="Witte H."/>
            <person name="Yang S.P."/>
            <person name="Wilson R.K."/>
            <person name="Sommer R.J."/>
        </authorList>
    </citation>
    <scope>NUCLEOTIDE SEQUENCE [LARGE SCALE GENOMIC DNA]</scope>
    <source>
        <strain evidence="2">PS312</strain>
    </source>
</reference>
<name>A0A2A6C7J5_PRIPA</name>
<protein>
    <submittedName>
        <fullName evidence="1">Uncharacterized protein</fullName>
    </submittedName>
</protein>
<sequence length="83" mass="9349">MLTPLLFLLLFLTLADTRLFLPLGRPLLHCHWEGSGPICFGHCPFDSFEILRSGEANGQGDNFGHACYFGMKSLCCPRSKRLY</sequence>
<keyword evidence="2" id="KW-1185">Reference proteome</keyword>
<dbReference type="PANTHER" id="PTHR35180:SF7">
    <property type="entry name" value="SRCR DOMAIN-CONTAINING PROTEIN"/>
    <property type="match status" value="1"/>
</dbReference>
<dbReference type="Proteomes" id="UP000005239">
    <property type="component" value="Unassembled WGS sequence"/>
</dbReference>
<accession>A0A2A6C7J5</accession>
<dbReference type="PANTHER" id="PTHR35180">
    <property type="entry name" value="PROTEIN CBG06219"/>
    <property type="match status" value="1"/>
</dbReference>
<reference evidence="1" key="2">
    <citation type="submission" date="2022-06" db="UniProtKB">
        <authorList>
            <consortium name="EnsemblMetazoa"/>
        </authorList>
    </citation>
    <scope>IDENTIFICATION</scope>
    <source>
        <strain evidence="1">PS312</strain>
    </source>
</reference>
<dbReference type="EnsemblMetazoa" id="PPA34933.1">
    <property type="protein sequence ID" value="PPA34933.1"/>
    <property type="gene ID" value="WBGene00273302"/>
</dbReference>